<evidence type="ECO:0000256" key="2">
    <source>
        <dbReference type="SAM" id="Phobius"/>
    </source>
</evidence>
<feature type="region of interest" description="Disordered" evidence="1">
    <location>
        <begin position="55"/>
        <end position="79"/>
    </location>
</feature>
<dbReference type="Proteomes" id="UP000594749">
    <property type="component" value="Chromosome"/>
</dbReference>
<keyword evidence="2" id="KW-0472">Membrane</keyword>
<feature type="domain" description="Inner membrane protein YgaP-like transmembrane" evidence="3">
    <location>
        <begin position="4"/>
        <end position="49"/>
    </location>
</feature>
<name>A0A7M1LI91_9BACT</name>
<dbReference type="AlphaFoldDB" id="A0A7M1LI91"/>
<organism evidence="4 5">
    <name type="scientific">Campylobacter corcagiensis</name>
    <dbReference type="NCBI Taxonomy" id="1448857"/>
    <lineage>
        <taxon>Bacteria</taxon>
        <taxon>Pseudomonadati</taxon>
        <taxon>Campylobacterota</taxon>
        <taxon>Epsilonproteobacteria</taxon>
        <taxon>Campylobacterales</taxon>
        <taxon>Campylobacteraceae</taxon>
        <taxon>Campylobacter</taxon>
    </lineage>
</organism>
<protein>
    <submittedName>
        <fullName evidence="4">DUF2892 domain-containing protein</fullName>
    </submittedName>
</protein>
<gene>
    <name evidence="4" type="ORF">IMC76_04660</name>
</gene>
<feature type="region of interest" description="Disordered" evidence="1">
    <location>
        <begin position="108"/>
        <end position="132"/>
    </location>
</feature>
<dbReference type="RefSeq" id="WP_025801800.1">
    <property type="nucleotide sequence ID" value="NZ_CP053842.1"/>
</dbReference>
<feature type="transmembrane region" description="Helical" evidence="2">
    <location>
        <begin position="30"/>
        <end position="49"/>
    </location>
</feature>
<dbReference type="OrthoDB" id="9804804at2"/>
<accession>A0A7M1LI91</accession>
<dbReference type="EMBL" id="CP063078">
    <property type="protein sequence ID" value="QOQ88083.1"/>
    <property type="molecule type" value="Genomic_DNA"/>
</dbReference>
<evidence type="ECO:0000259" key="3">
    <source>
        <dbReference type="Pfam" id="PF11127"/>
    </source>
</evidence>
<feature type="transmembrane region" description="Helical" evidence="2">
    <location>
        <begin position="7"/>
        <end position="24"/>
    </location>
</feature>
<proteinExistence type="predicted"/>
<evidence type="ECO:0000313" key="4">
    <source>
        <dbReference type="EMBL" id="QOQ88083.1"/>
    </source>
</evidence>
<evidence type="ECO:0000313" key="5">
    <source>
        <dbReference type="Proteomes" id="UP000594749"/>
    </source>
</evidence>
<reference evidence="4 5" key="1">
    <citation type="submission" date="2020-10" db="EMBL/GenBank/DDBJ databases">
        <title>Campylobacter and Helicobacter PacBio genomes.</title>
        <authorList>
            <person name="Lane C."/>
        </authorList>
    </citation>
    <scope>NUCLEOTIDE SEQUENCE [LARGE SCALE GENOMIC DNA]</scope>
    <source>
        <strain evidence="4 5">2016D-0077</strain>
    </source>
</reference>
<evidence type="ECO:0000256" key="1">
    <source>
        <dbReference type="SAM" id="MobiDB-lite"/>
    </source>
</evidence>
<keyword evidence="5" id="KW-1185">Reference proteome</keyword>
<keyword evidence="2" id="KW-1133">Transmembrane helix</keyword>
<feature type="compositionally biased region" description="Basic and acidic residues" evidence="1">
    <location>
        <begin position="55"/>
        <end position="72"/>
    </location>
</feature>
<keyword evidence="2" id="KW-0812">Transmembrane</keyword>
<dbReference type="Pfam" id="PF11127">
    <property type="entry name" value="YgaP-like_TM"/>
    <property type="match status" value="1"/>
</dbReference>
<sequence length="132" mass="15338">MIVIDRALRILAGLFVLIFFGLLYPTWWCFLGLIPLVTGVSGISLVYWLRGEYKKDKKPTKTPEQLSKEKLSKAARKQKRDALFKSMKNEAIKARKYSQMAWNEQKESLEKGALKPKKRDNKLFSDKPLFND</sequence>
<dbReference type="InterPro" id="IPR021309">
    <property type="entry name" value="YgaP-like_TM"/>
</dbReference>